<dbReference type="Gene3D" id="2.40.420.20">
    <property type="match status" value="1"/>
</dbReference>
<dbReference type="STRING" id="1348114.OM33_10440"/>
<keyword evidence="3" id="KW-0812">Transmembrane</keyword>
<comment type="subcellular location">
    <subcellularLocation>
        <location evidence="1">Cell envelope</location>
    </subcellularLocation>
</comment>
<proteinExistence type="predicted"/>
<dbReference type="Gene3D" id="2.40.50.100">
    <property type="match status" value="1"/>
</dbReference>
<evidence type="ECO:0000256" key="1">
    <source>
        <dbReference type="ARBA" id="ARBA00004196"/>
    </source>
</evidence>
<dbReference type="Gene3D" id="2.40.30.170">
    <property type="match status" value="1"/>
</dbReference>
<name>A0A0A7EHQ2_9GAMM</name>
<sequence>MDIKIDNRPRTLKKRLFYLGGACLVFSSVMLVRNYTQNASNLVNRDDIVIAKVQEGDFAVDVKGLGSLALEKRHLITSNAGGKIVEVLVKPGEYVERGQIIARLDNPQIKETLIQKNSLLLKMVAQHKAEIAQQKAYLQEAETTHHDSELAHKANTMEWQAQATLIAQGNSTISKLEHQRSEFTVKRSLKQLALQKAKVATQKEILVAKQHAQEAEQQSLKSEISLLSQQIAQLDVVSPITGQIQDVFVELGMQLAGTGSVAEVADQTKLIAKINVTELDAPNVKVGQQAMIDTYSSRLKANVTRVSPKVKNGHVEVELSLVDKIPSEARDKLNIEGIINTSFKSKTLFVALPRNAIAESSNNVFVINKHLATRQQVLFGRRSVNHIEVLAGLSRDQEIIISDMEEFINDTQVLVR</sequence>
<dbReference type="eggNOG" id="COG0845">
    <property type="taxonomic scope" value="Bacteria"/>
</dbReference>
<keyword evidence="3" id="KW-0472">Membrane</keyword>
<dbReference type="PANTHER" id="PTHR32347:SF23">
    <property type="entry name" value="BLL5650 PROTEIN"/>
    <property type="match status" value="1"/>
</dbReference>
<keyword evidence="5" id="KW-1185">Reference proteome</keyword>
<feature type="transmembrane region" description="Helical" evidence="3">
    <location>
        <begin position="16"/>
        <end position="35"/>
    </location>
</feature>
<protein>
    <submittedName>
        <fullName evidence="4">RND transporter</fullName>
    </submittedName>
</protein>
<organism evidence="4 5">
    <name type="scientific">Pseudoalteromonas piratica</name>
    <dbReference type="NCBI Taxonomy" id="1348114"/>
    <lineage>
        <taxon>Bacteria</taxon>
        <taxon>Pseudomonadati</taxon>
        <taxon>Pseudomonadota</taxon>
        <taxon>Gammaproteobacteria</taxon>
        <taxon>Alteromonadales</taxon>
        <taxon>Pseudoalteromonadaceae</taxon>
        <taxon>Pseudoalteromonas</taxon>
    </lineage>
</organism>
<dbReference type="InterPro" id="IPR011053">
    <property type="entry name" value="Single_hybrid_motif"/>
</dbReference>
<dbReference type="InterPro" id="IPR050465">
    <property type="entry name" value="UPF0194_transport"/>
</dbReference>
<dbReference type="GO" id="GO:0030313">
    <property type="term" value="C:cell envelope"/>
    <property type="evidence" value="ECO:0007669"/>
    <property type="project" value="UniProtKB-SubCell"/>
</dbReference>
<reference evidence="4 5" key="1">
    <citation type="submission" date="2014-11" db="EMBL/GenBank/DDBJ databases">
        <title>Complete Genome Sequence of Pseudoalteromonas sp. Strain OCN003 Isolated from Kaneohe Bay, Oahu, Hawaii.</title>
        <authorList>
            <person name="Beurmann S."/>
            <person name="Videau P."/>
            <person name="Ushijima B."/>
            <person name="Smith A.M."/>
            <person name="Aeby G.S."/>
            <person name="Callahan S.M."/>
            <person name="Belcaid M."/>
        </authorList>
    </citation>
    <scope>NUCLEOTIDE SEQUENCE [LARGE SCALE GENOMIC DNA]</scope>
    <source>
        <strain evidence="4 5">OCN003</strain>
    </source>
</reference>
<evidence type="ECO:0000256" key="3">
    <source>
        <dbReference type="SAM" id="Phobius"/>
    </source>
</evidence>
<dbReference type="RefSeq" id="WP_038641485.1">
    <property type="nucleotide sequence ID" value="NZ_CP009888.1"/>
</dbReference>
<dbReference type="HOGENOM" id="CLU_018816_16_2_6"/>
<evidence type="ECO:0000256" key="2">
    <source>
        <dbReference type="ARBA" id="ARBA00023054"/>
    </source>
</evidence>
<dbReference type="KEGG" id="pseo:OM33_10440"/>
<dbReference type="Proteomes" id="UP000030341">
    <property type="component" value="Chromosome 1"/>
</dbReference>
<dbReference type="AlphaFoldDB" id="A0A0A7EHQ2"/>
<evidence type="ECO:0000313" key="5">
    <source>
        <dbReference type="Proteomes" id="UP000030341"/>
    </source>
</evidence>
<dbReference type="OrthoDB" id="9806939at2"/>
<keyword evidence="3" id="KW-1133">Transmembrane helix</keyword>
<dbReference type="PANTHER" id="PTHR32347">
    <property type="entry name" value="EFFLUX SYSTEM COMPONENT YKNX-RELATED"/>
    <property type="match status" value="1"/>
</dbReference>
<dbReference type="EMBL" id="CP009888">
    <property type="protein sequence ID" value="AIY65522.1"/>
    <property type="molecule type" value="Genomic_DNA"/>
</dbReference>
<gene>
    <name evidence="4" type="ORF">OM33_10440</name>
</gene>
<keyword evidence="2" id="KW-0175">Coiled coil</keyword>
<evidence type="ECO:0000313" key="4">
    <source>
        <dbReference type="EMBL" id="AIY65522.1"/>
    </source>
</evidence>
<dbReference type="SUPFAM" id="SSF51230">
    <property type="entry name" value="Single hybrid motif"/>
    <property type="match status" value="1"/>
</dbReference>
<accession>A0A0A7EHQ2</accession>